<evidence type="ECO:0000259" key="2">
    <source>
        <dbReference type="Pfam" id="PF14690"/>
    </source>
</evidence>
<dbReference type="PANTHER" id="PTHR33498">
    <property type="entry name" value="TRANSPOSASE FOR INSERTION SEQUENCE ELEMENT IS1557"/>
    <property type="match status" value="1"/>
</dbReference>
<accession>A0A1H3HL11</accession>
<reference evidence="4" key="1">
    <citation type="submission" date="2016-10" db="EMBL/GenBank/DDBJ databases">
        <authorList>
            <person name="Varghese N."/>
            <person name="Submissions S."/>
        </authorList>
    </citation>
    <scope>NUCLEOTIDE SEQUENCE [LARGE SCALE GENOMIC DNA]</scope>
    <source>
        <strain evidence="4">DSM 13490</strain>
    </source>
</reference>
<dbReference type="AlphaFoldDB" id="A0A1H3HL11"/>
<gene>
    <name evidence="3" type="ORF">SAMN03080603_01972</name>
</gene>
<evidence type="ECO:0000313" key="4">
    <source>
        <dbReference type="Proteomes" id="UP000199266"/>
    </source>
</evidence>
<dbReference type="Pfam" id="PF01610">
    <property type="entry name" value="DDE_Tnp_ISL3"/>
    <property type="match status" value="1"/>
</dbReference>
<evidence type="ECO:0000313" key="3">
    <source>
        <dbReference type="EMBL" id="SDY16132.1"/>
    </source>
</evidence>
<dbReference type="EMBL" id="FNPD01000022">
    <property type="protein sequence ID" value="SDY16132.1"/>
    <property type="molecule type" value="Genomic_DNA"/>
</dbReference>
<dbReference type="Pfam" id="PF14690">
    <property type="entry name" value="Zn_ribbon_ISL3"/>
    <property type="match status" value="1"/>
</dbReference>
<dbReference type="RefSeq" id="WP_091462435.1">
    <property type="nucleotide sequence ID" value="NZ_FNPD01000022.1"/>
</dbReference>
<feature type="domain" description="Transposase IS204/IS1001/IS1096/IS1165 zinc-finger" evidence="2">
    <location>
        <begin position="41"/>
        <end position="88"/>
    </location>
</feature>
<dbReference type="InterPro" id="IPR047951">
    <property type="entry name" value="Transpos_ISL3"/>
</dbReference>
<proteinExistence type="predicted"/>
<dbReference type="NCBIfam" id="NF033550">
    <property type="entry name" value="transpos_ISL3"/>
    <property type="match status" value="1"/>
</dbReference>
<protein>
    <submittedName>
        <fullName evidence="3">Transposase</fullName>
    </submittedName>
</protein>
<dbReference type="Proteomes" id="UP000199266">
    <property type="component" value="Unassembled WGS sequence"/>
</dbReference>
<keyword evidence="4" id="KW-1185">Reference proteome</keyword>
<sequence length="405" mass="47218">MANGHNNNITKMLGLKGFKISDTREEEDAFVIEVQVRPDRTAVCPECNSKDFYRHGKAKPRKVLHTLINGKKVYLEIHGRQRWKCKHCGRTFTQELKIIKPRSRLTNYAEKLVLWLLSLMSFKTISKLLKISYGKAKKILMEAKTIPDFLRSVINGAEKLHLGIDEHSFKHQEMVLIITDVKAKKVLEVLKDDRLATLEAFLSEIPAHKVKEVCIDMKEAFRKAANKLFPEANVVVDHFHVIADANKRMDEARRIEQDVRHKGKVRIPKKIFLIARENLSDRGRQKVDELLKTYPNLKGFYWAKERLRDVYRAKEKNEAAKLLDLIIMNLKASDDAELYRWGNTLKRWRQPILNYFDNKTTNAYTEGCNTKVKMLKRISFGLRNVEVYTKKIMLGFLPPECFHTI</sequence>
<evidence type="ECO:0000259" key="1">
    <source>
        <dbReference type="Pfam" id="PF01610"/>
    </source>
</evidence>
<dbReference type="PANTHER" id="PTHR33498:SF1">
    <property type="entry name" value="TRANSPOSASE FOR INSERTION SEQUENCE ELEMENT IS1557"/>
    <property type="match status" value="1"/>
</dbReference>
<dbReference type="InterPro" id="IPR029261">
    <property type="entry name" value="Transposase_Znf"/>
</dbReference>
<name>A0A1H3HL11_9BACT</name>
<feature type="domain" description="Transposase IS204/IS1001/IS1096/IS1165 DDE" evidence="1">
    <location>
        <begin position="162"/>
        <end position="392"/>
    </location>
</feature>
<organism evidence="3 4">
    <name type="scientific">Acetomicrobium thermoterrenum DSM 13490</name>
    <dbReference type="NCBI Taxonomy" id="1120987"/>
    <lineage>
        <taxon>Bacteria</taxon>
        <taxon>Thermotogati</taxon>
        <taxon>Synergistota</taxon>
        <taxon>Synergistia</taxon>
        <taxon>Synergistales</taxon>
        <taxon>Acetomicrobiaceae</taxon>
        <taxon>Acetomicrobium</taxon>
    </lineage>
</organism>
<dbReference type="InterPro" id="IPR002560">
    <property type="entry name" value="Transposase_DDE"/>
</dbReference>